<sequence>MSKQQSFPSGSQPSSGSSNSPAQVDSTFRKGKVIPDDGEGPLKDENGILTTHDEFDNPTNTDRPLVVEGPMLVNAVNKNRLEAGGEADADPSPYLFKIDDKVRLEYQGDLLIAVTKINEKSPEEMGGVDGARTK</sequence>
<evidence type="ECO:0000313" key="2">
    <source>
        <dbReference type="EMBL" id="CAF9941199.1"/>
    </source>
</evidence>
<dbReference type="EMBL" id="CAJPDT010000143">
    <property type="protein sequence ID" value="CAF9941199.1"/>
    <property type="molecule type" value="Genomic_DNA"/>
</dbReference>
<evidence type="ECO:0000313" key="3">
    <source>
        <dbReference type="Proteomes" id="UP000664534"/>
    </source>
</evidence>
<evidence type="ECO:0000256" key="1">
    <source>
        <dbReference type="SAM" id="MobiDB-lite"/>
    </source>
</evidence>
<feature type="compositionally biased region" description="Basic and acidic residues" evidence="1">
    <location>
        <begin position="40"/>
        <end position="55"/>
    </location>
</feature>
<dbReference type="Proteomes" id="UP000664534">
    <property type="component" value="Unassembled WGS sequence"/>
</dbReference>
<proteinExistence type="predicted"/>
<feature type="region of interest" description="Disordered" evidence="1">
    <location>
        <begin position="1"/>
        <end position="65"/>
    </location>
</feature>
<name>A0A8H3J5S5_9LECA</name>
<keyword evidence="3" id="KW-1185">Reference proteome</keyword>
<gene>
    <name evidence="2" type="ORF">IMSHALPRED_002466</name>
</gene>
<comment type="caution">
    <text evidence="2">The sequence shown here is derived from an EMBL/GenBank/DDBJ whole genome shotgun (WGS) entry which is preliminary data.</text>
</comment>
<organism evidence="2 3">
    <name type="scientific">Imshaugia aleurites</name>
    <dbReference type="NCBI Taxonomy" id="172621"/>
    <lineage>
        <taxon>Eukaryota</taxon>
        <taxon>Fungi</taxon>
        <taxon>Dikarya</taxon>
        <taxon>Ascomycota</taxon>
        <taxon>Pezizomycotina</taxon>
        <taxon>Lecanoromycetes</taxon>
        <taxon>OSLEUM clade</taxon>
        <taxon>Lecanoromycetidae</taxon>
        <taxon>Lecanorales</taxon>
        <taxon>Lecanorineae</taxon>
        <taxon>Parmeliaceae</taxon>
        <taxon>Imshaugia</taxon>
    </lineage>
</organism>
<reference evidence="2" key="1">
    <citation type="submission" date="2021-03" db="EMBL/GenBank/DDBJ databases">
        <authorList>
            <person name="Tagirdzhanova G."/>
        </authorList>
    </citation>
    <scope>NUCLEOTIDE SEQUENCE</scope>
</reference>
<dbReference type="OrthoDB" id="10546886at2759"/>
<dbReference type="AlphaFoldDB" id="A0A8H3J5S5"/>
<feature type="compositionally biased region" description="Low complexity" evidence="1">
    <location>
        <begin position="1"/>
        <end position="21"/>
    </location>
</feature>
<protein>
    <submittedName>
        <fullName evidence="2">Uncharacterized protein</fullName>
    </submittedName>
</protein>
<accession>A0A8H3J5S5</accession>